<evidence type="ECO:0000259" key="1">
    <source>
        <dbReference type="Pfam" id="PF24390"/>
    </source>
</evidence>
<accession>A0A223NRS9</accession>
<keyword evidence="3" id="KW-1185">Reference proteome</keyword>
<feature type="domain" description="PRTase-CE" evidence="1">
    <location>
        <begin position="52"/>
        <end position="321"/>
    </location>
</feature>
<reference evidence="2 3" key="1">
    <citation type="submission" date="2017-08" db="EMBL/GenBank/DDBJ databases">
        <title>Complete genome sequence of Mucilaginibacter sp. strain BJC16-A31.</title>
        <authorList>
            <consortium name="Henan University of Science and Technology"/>
            <person name="You X."/>
        </authorList>
    </citation>
    <scope>NUCLEOTIDE SEQUENCE [LARGE SCALE GENOMIC DNA]</scope>
    <source>
        <strain evidence="2 3">BJC16-A31</strain>
    </source>
</reference>
<dbReference type="AlphaFoldDB" id="A0A223NRS9"/>
<name>A0A223NRS9_9SPHI</name>
<proteinExistence type="predicted"/>
<dbReference type="KEGG" id="muc:MuYL_0613"/>
<evidence type="ECO:0000313" key="2">
    <source>
        <dbReference type="EMBL" id="ASU32516.1"/>
    </source>
</evidence>
<dbReference type="Proteomes" id="UP000215002">
    <property type="component" value="Chromosome"/>
</dbReference>
<protein>
    <recommendedName>
        <fullName evidence="1">PRTase-CE domain-containing protein</fullName>
    </recommendedName>
</protein>
<gene>
    <name evidence="2" type="ORF">MuYL_0613</name>
</gene>
<dbReference type="Pfam" id="PF24390">
    <property type="entry name" value="PRTase-CE"/>
    <property type="match status" value="1"/>
</dbReference>
<evidence type="ECO:0000313" key="3">
    <source>
        <dbReference type="Proteomes" id="UP000215002"/>
    </source>
</evidence>
<organism evidence="2 3">
    <name type="scientific">Mucilaginibacter xinganensis</name>
    <dbReference type="NCBI Taxonomy" id="1234841"/>
    <lineage>
        <taxon>Bacteria</taxon>
        <taxon>Pseudomonadati</taxon>
        <taxon>Bacteroidota</taxon>
        <taxon>Sphingobacteriia</taxon>
        <taxon>Sphingobacteriales</taxon>
        <taxon>Sphingobacteriaceae</taxon>
        <taxon>Mucilaginibacter</taxon>
    </lineage>
</organism>
<sequence>MNDFIEKRVTEWALSDSDIREVNFRIIHLEKRLFNGYVPCKYNDSDFFIRLKNWLGNITDTNDQKALFEIIPNFFYVGDEEINSLYRSAYNIEIARWLINVVPINFRDTNNEAILNQAVIDTWFCPITDSFSINDFFKINNIPSRFDLRPDWHSLTELADPGAISKYVTNNNIKRIVMLEDFVGSGSQVASRVTFACSCLPKVEILCISLITCPVGVTTLNALVNKFGNLTVKHIVEIPAEYLINKAISIDEPIIYTKIRELADRSYLTVTNGISPGPKKPYYPLGYKETGGLIILNTNVPDNSLPLIHHTSNTWAPLFKRITRV</sequence>
<dbReference type="InterPro" id="IPR056920">
    <property type="entry name" value="PRTase-CE"/>
</dbReference>
<dbReference type="EMBL" id="CP022743">
    <property type="protein sequence ID" value="ASU32516.1"/>
    <property type="molecule type" value="Genomic_DNA"/>
</dbReference>